<feature type="region of interest" description="Disordered" evidence="1">
    <location>
        <begin position="47"/>
        <end position="69"/>
    </location>
</feature>
<protein>
    <recommendedName>
        <fullName evidence="4">DUF3560 domain-containing protein</fullName>
    </recommendedName>
</protein>
<proteinExistence type="predicted"/>
<dbReference type="InterPro" id="IPR021944">
    <property type="entry name" value="DUF3560"/>
</dbReference>
<dbReference type="EMBL" id="BAAAZR010000031">
    <property type="protein sequence ID" value="GAA3832190.1"/>
    <property type="molecule type" value="Genomic_DNA"/>
</dbReference>
<dbReference type="Proteomes" id="UP001500888">
    <property type="component" value="Unassembled WGS sequence"/>
</dbReference>
<organism evidence="2 3">
    <name type="scientific">Sphaerisporangium flaviroseum</name>
    <dbReference type="NCBI Taxonomy" id="509199"/>
    <lineage>
        <taxon>Bacteria</taxon>
        <taxon>Bacillati</taxon>
        <taxon>Actinomycetota</taxon>
        <taxon>Actinomycetes</taxon>
        <taxon>Streptosporangiales</taxon>
        <taxon>Streptosporangiaceae</taxon>
        <taxon>Sphaerisporangium</taxon>
    </lineage>
</organism>
<name>A0ABP7J289_9ACTN</name>
<reference evidence="3" key="1">
    <citation type="journal article" date="2019" name="Int. J. Syst. Evol. Microbiol.">
        <title>The Global Catalogue of Microorganisms (GCM) 10K type strain sequencing project: providing services to taxonomists for standard genome sequencing and annotation.</title>
        <authorList>
            <consortium name="The Broad Institute Genomics Platform"/>
            <consortium name="The Broad Institute Genome Sequencing Center for Infectious Disease"/>
            <person name="Wu L."/>
            <person name="Ma J."/>
        </authorList>
    </citation>
    <scope>NUCLEOTIDE SEQUENCE [LARGE SCALE GENOMIC DNA]</scope>
    <source>
        <strain evidence="3">JCM 16908</strain>
    </source>
</reference>
<gene>
    <name evidence="2" type="ORF">GCM10022226_61770</name>
</gene>
<sequence length="563" mass="63561">MPWTISGVTERRRPFRAFGDVVHLIPLNARDDQRFVHLLHRLLPRGGGWTGRQANERSPPHMTDTTTTPARKPQMWIVHTRQHGTIIYGTRRGDGTGAVLSKHRFRGSEHLEVPVDEELGEPYWYLPHSQRSRADRHTINRAAGDLRDAGWTVEIRIDETTPAVGFWELEARKYQYAEYRAERLQRQAGAATATAESIRAANRRSYDALNGTPMLVDHHSYNRHKRLLERLWKREGKAFALIDKAGAAFGRAQAARKFQDRRESHGTTLRRIQGLERQLRDIERALHGRTEWLGQEPLVEGQLSELQARIAKLTGLGIPVKQTGRVSRGCAEVWVGVSEHGQQVLAAEMVEALEEIAYWEDLIAASGRKVWQAVDFTAGDFVQLGGRWLEVVKVSKRTLTVPDQLTGHRAEIQTMADLTRRVRHPHTTTIPYDTVGGKLTADGARERYPAAYEPPPEGELPKRPGLKRGKVHISGGGGARHEMWFFTLDGQDYRAVWPEPGHTIWYGPPTPIADPAPIKVFKTFGLGGRSAELVAELEVPAGIRWREQVFNVLRGWVEANKPS</sequence>
<feature type="region of interest" description="Disordered" evidence="1">
    <location>
        <begin position="448"/>
        <end position="473"/>
    </location>
</feature>
<evidence type="ECO:0000256" key="1">
    <source>
        <dbReference type="SAM" id="MobiDB-lite"/>
    </source>
</evidence>
<evidence type="ECO:0000313" key="2">
    <source>
        <dbReference type="EMBL" id="GAA3832190.1"/>
    </source>
</evidence>
<evidence type="ECO:0008006" key="4">
    <source>
        <dbReference type="Google" id="ProtNLM"/>
    </source>
</evidence>
<comment type="caution">
    <text evidence="2">The sequence shown here is derived from an EMBL/GenBank/DDBJ whole genome shotgun (WGS) entry which is preliminary data.</text>
</comment>
<accession>A0ABP7J289</accession>
<keyword evidence="3" id="KW-1185">Reference proteome</keyword>
<dbReference type="Pfam" id="PF12083">
    <property type="entry name" value="DUF3560"/>
    <property type="match status" value="1"/>
</dbReference>
<evidence type="ECO:0000313" key="3">
    <source>
        <dbReference type="Proteomes" id="UP001500888"/>
    </source>
</evidence>